<dbReference type="AlphaFoldDB" id="B7ANP9"/>
<evidence type="ECO:0000256" key="6">
    <source>
        <dbReference type="ARBA" id="ARBA00022759"/>
    </source>
</evidence>
<dbReference type="GO" id="GO:0010468">
    <property type="term" value="P:regulation of gene expression"/>
    <property type="evidence" value="ECO:0007669"/>
    <property type="project" value="TreeGrafter"/>
</dbReference>
<comment type="function">
    <text evidence="9">Digests double-stranded RNA. Involved in the processing of primary rRNA transcript to yield the immediate precursors to the large and small rRNAs (23S and 16S). Processes some mRNAs, and tRNAs when they are encoded in the rRNA operon. Processes pre-crRNA and tracrRNA of type II CRISPR loci if present in the organism.</text>
</comment>
<dbReference type="InterPro" id="IPR011907">
    <property type="entry name" value="RNase_III"/>
</dbReference>
<dbReference type="GO" id="GO:0019843">
    <property type="term" value="F:rRNA binding"/>
    <property type="evidence" value="ECO:0007669"/>
    <property type="project" value="UniProtKB-KW"/>
</dbReference>
<dbReference type="InterPro" id="IPR014720">
    <property type="entry name" value="dsRBD_dom"/>
</dbReference>
<dbReference type="eggNOG" id="COG0571">
    <property type="taxonomic scope" value="Bacteria"/>
</dbReference>
<keyword evidence="9" id="KW-0699">rRNA-binding</keyword>
<dbReference type="GO" id="GO:0006397">
    <property type="term" value="P:mRNA processing"/>
    <property type="evidence" value="ECO:0007669"/>
    <property type="project" value="UniProtKB-UniRule"/>
</dbReference>
<evidence type="ECO:0000256" key="9">
    <source>
        <dbReference type="HAMAP-Rule" id="MF_00104"/>
    </source>
</evidence>
<dbReference type="GO" id="GO:0046872">
    <property type="term" value="F:metal ion binding"/>
    <property type="evidence" value="ECO:0007669"/>
    <property type="project" value="UniProtKB-KW"/>
</dbReference>
<organism evidence="12 13">
    <name type="scientific">[Bacteroides] pectinophilus ATCC 43243</name>
    <dbReference type="NCBI Taxonomy" id="483218"/>
    <lineage>
        <taxon>Bacteria</taxon>
        <taxon>Bacillati</taxon>
        <taxon>Bacillota</taxon>
        <taxon>Clostridia</taxon>
        <taxon>Eubacteriales</taxon>
    </lineage>
</organism>
<dbReference type="GO" id="GO:0003725">
    <property type="term" value="F:double-stranded RNA binding"/>
    <property type="evidence" value="ECO:0007669"/>
    <property type="project" value="TreeGrafter"/>
</dbReference>
<dbReference type="HOGENOM" id="CLU_000907_1_3_9"/>
<dbReference type="PANTHER" id="PTHR11207">
    <property type="entry name" value="RIBONUCLEASE III"/>
    <property type="match status" value="1"/>
</dbReference>
<dbReference type="SUPFAM" id="SSF69065">
    <property type="entry name" value="RNase III domain-like"/>
    <property type="match status" value="1"/>
</dbReference>
<evidence type="ECO:0000313" key="12">
    <source>
        <dbReference type="EMBL" id="EEC58556.1"/>
    </source>
</evidence>
<keyword evidence="13" id="KW-1185">Reference proteome</keyword>
<keyword evidence="3 9" id="KW-0698">rRNA processing</keyword>
<dbReference type="STRING" id="483218.BACPEC_00303"/>
<evidence type="ECO:0000256" key="8">
    <source>
        <dbReference type="ARBA" id="ARBA00022884"/>
    </source>
</evidence>
<dbReference type="PROSITE" id="PS50142">
    <property type="entry name" value="RNASE_3_2"/>
    <property type="match status" value="1"/>
</dbReference>
<evidence type="ECO:0000256" key="7">
    <source>
        <dbReference type="ARBA" id="ARBA00022801"/>
    </source>
</evidence>
<keyword evidence="7 9" id="KW-0378">Hydrolase</keyword>
<dbReference type="Gene3D" id="3.30.160.20">
    <property type="match status" value="1"/>
</dbReference>
<sequence>MRDGGIMNHSTDLNELQQAMGYSFDDVSLLKHALTHSSYANELRINKTGNNERLEFLGDAVLELVSSEYLFNEHKDVNEGSLSKLRASMVCEPSLAFCARDISLQKYIMLGKGEDATGGRQRDSITSDALEAVIGAIYLDGGFEPAKKFIMAHVLNDLDNKKLFYDSKTILQEILQADNKTPEYRITGEEGPEHSKTFSAEVLDGSTVLGHGSGHNKKAAEQQAAYDAILRLRK</sequence>
<dbReference type="FunFam" id="1.10.1520.10:FF:000001">
    <property type="entry name" value="Ribonuclease 3"/>
    <property type="match status" value="1"/>
</dbReference>
<dbReference type="CDD" id="cd00593">
    <property type="entry name" value="RIBOc"/>
    <property type="match status" value="1"/>
</dbReference>
<dbReference type="CDD" id="cd10845">
    <property type="entry name" value="DSRM_RNAse_III_family"/>
    <property type="match status" value="1"/>
</dbReference>
<keyword evidence="9" id="KW-0819">tRNA processing</keyword>
<comment type="subunit">
    <text evidence="9">Homodimer.</text>
</comment>
<reference evidence="12 13" key="2">
    <citation type="submission" date="2008-11" db="EMBL/GenBank/DDBJ databases">
        <authorList>
            <person name="Fulton L."/>
            <person name="Clifton S."/>
            <person name="Fulton B."/>
            <person name="Xu J."/>
            <person name="Minx P."/>
            <person name="Pepin K.H."/>
            <person name="Johnson M."/>
            <person name="Bhonagiri V."/>
            <person name="Nash W.E."/>
            <person name="Mardis E.R."/>
            <person name="Wilson R.K."/>
        </authorList>
    </citation>
    <scope>NUCLEOTIDE SEQUENCE [LARGE SCALE GENOMIC DNA]</scope>
    <source>
        <strain evidence="12 13">ATCC 43243</strain>
    </source>
</reference>
<dbReference type="HAMAP" id="MF_00104">
    <property type="entry name" value="RNase_III"/>
    <property type="match status" value="1"/>
</dbReference>
<dbReference type="Proteomes" id="UP000003136">
    <property type="component" value="Unassembled WGS sequence"/>
</dbReference>
<evidence type="ECO:0000256" key="2">
    <source>
        <dbReference type="ARBA" id="ARBA00010183"/>
    </source>
</evidence>
<evidence type="ECO:0000256" key="3">
    <source>
        <dbReference type="ARBA" id="ARBA00022552"/>
    </source>
</evidence>
<proteinExistence type="inferred from homology"/>
<evidence type="ECO:0000259" key="10">
    <source>
        <dbReference type="PROSITE" id="PS50137"/>
    </source>
</evidence>
<feature type="active site" evidence="9">
    <location>
        <position position="59"/>
    </location>
</feature>
<dbReference type="EMBL" id="ABVQ01000033">
    <property type="protein sequence ID" value="EEC58556.1"/>
    <property type="molecule type" value="Genomic_DNA"/>
</dbReference>
<keyword evidence="9" id="KW-0460">Magnesium</keyword>
<dbReference type="Gene3D" id="1.10.1520.10">
    <property type="entry name" value="Ribonuclease III domain"/>
    <property type="match status" value="1"/>
</dbReference>
<accession>B7ANP9</accession>
<comment type="catalytic activity">
    <reaction evidence="1 9">
        <text>Endonucleolytic cleavage to 5'-phosphomonoester.</text>
        <dbReference type="EC" id="3.1.26.3"/>
    </reaction>
</comment>
<keyword evidence="9" id="KW-0479">Metal-binding</keyword>
<feature type="active site" evidence="9">
    <location>
        <position position="131"/>
    </location>
</feature>
<dbReference type="InterPro" id="IPR000999">
    <property type="entry name" value="RNase_III_dom"/>
</dbReference>
<dbReference type="Pfam" id="PF14622">
    <property type="entry name" value="Ribonucleas_3_3"/>
    <property type="match status" value="1"/>
</dbReference>
<comment type="cofactor">
    <cofactor evidence="9">
        <name>Mg(2+)</name>
        <dbReference type="ChEBI" id="CHEBI:18420"/>
    </cofactor>
</comment>
<evidence type="ECO:0000256" key="4">
    <source>
        <dbReference type="ARBA" id="ARBA00022664"/>
    </source>
</evidence>
<name>B7ANP9_9FIRM</name>
<keyword evidence="6 9" id="KW-0255">Endonuclease</keyword>
<dbReference type="SMART" id="SM00358">
    <property type="entry name" value="DSRM"/>
    <property type="match status" value="1"/>
</dbReference>
<dbReference type="SUPFAM" id="SSF54768">
    <property type="entry name" value="dsRNA-binding domain-like"/>
    <property type="match status" value="1"/>
</dbReference>
<dbReference type="PROSITE" id="PS50137">
    <property type="entry name" value="DS_RBD"/>
    <property type="match status" value="1"/>
</dbReference>
<dbReference type="Pfam" id="PF00035">
    <property type="entry name" value="dsrm"/>
    <property type="match status" value="1"/>
</dbReference>
<evidence type="ECO:0000256" key="1">
    <source>
        <dbReference type="ARBA" id="ARBA00000109"/>
    </source>
</evidence>
<keyword evidence="9" id="KW-0963">Cytoplasm</keyword>
<gene>
    <name evidence="9" type="primary">rnc</name>
    <name evidence="12" type="ORF">BACPEC_00303</name>
</gene>
<evidence type="ECO:0000256" key="5">
    <source>
        <dbReference type="ARBA" id="ARBA00022722"/>
    </source>
</evidence>
<dbReference type="GO" id="GO:0005737">
    <property type="term" value="C:cytoplasm"/>
    <property type="evidence" value="ECO:0007669"/>
    <property type="project" value="UniProtKB-SubCell"/>
</dbReference>
<dbReference type="GO" id="GO:0008033">
    <property type="term" value="P:tRNA processing"/>
    <property type="evidence" value="ECO:0007669"/>
    <property type="project" value="UniProtKB-KW"/>
</dbReference>
<comment type="similarity">
    <text evidence="2">Belongs to the ribonuclease III family.</text>
</comment>
<reference evidence="12 13" key="1">
    <citation type="submission" date="2008-11" db="EMBL/GenBank/DDBJ databases">
        <title>Draft genome sequence of Bacteroides pectinophilus (ATCC 43243).</title>
        <authorList>
            <person name="Sudarsanam P."/>
            <person name="Ley R."/>
            <person name="Guruge J."/>
            <person name="Turnbaugh P.J."/>
            <person name="Mahowald M."/>
            <person name="Liep D."/>
            <person name="Gordon J."/>
        </authorList>
    </citation>
    <scope>NUCLEOTIDE SEQUENCE [LARGE SCALE GENOMIC DNA]</scope>
    <source>
        <strain evidence="12 13">ATCC 43243</strain>
    </source>
</reference>
<keyword evidence="8 9" id="KW-0694">RNA-binding</keyword>
<protein>
    <recommendedName>
        <fullName evidence="9">Ribonuclease 3</fullName>
        <ecNumber evidence="9">3.1.26.3</ecNumber>
    </recommendedName>
    <alternativeName>
        <fullName evidence="9">Ribonuclease III</fullName>
        <shortName evidence="9">RNase III</shortName>
    </alternativeName>
</protein>
<evidence type="ECO:0000259" key="11">
    <source>
        <dbReference type="PROSITE" id="PS50142"/>
    </source>
</evidence>
<dbReference type="NCBIfam" id="TIGR02191">
    <property type="entry name" value="RNaseIII"/>
    <property type="match status" value="1"/>
</dbReference>
<feature type="domain" description="RNase III" evidence="11">
    <location>
        <begin position="13"/>
        <end position="142"/>
    </location>
</feature>
<feature type="binding site" evidence="9">
    <location>
        <position position="128"/>
    </location>
    <ligand>
        <name>Mg(2+)</name>
        <dbReference type="ChEBI" id="CHEBI:18420"/>
    </ligand>
</feature>
<dbReference type="PROSITE" id="PS00517">
    <property type="entry name" value="RNASE_3_1"/>
    <property type="match status" value="1"/>
</dbReference>
<keyword evidence="4 9" id="KW-0507">mRNA processing</keyword>
<dbReference type="PANTHER" id="PTHR11207:SF0">
    <property type="entry name" value="RIBONUCLEASE 3"/>
    <property type="match status" value="1"/>
</dbReference>
<feature type="binding site" evidence="9">
    <location>
        <position position="131"/>
    </location>
    <ligand>
        <name>Mg(2+)</name>
        <dbReference type="ChEBI" id="CHEBI:18420"/>
    </ligand>
</feature>
<comment type="subcellular location">
    <subcellularLocation>
        <location evidence="9">Cytoplasm</location>
    </subcellularLocation>
</comment>
<keyword evidence="5 9" id="KW-0540">Nuclease</keyword>
<feature type="binding site" evidence="9">
    <location>
        <position position="55"/>
    </location>
    <ligand>
        <name>Mg(2+)</name>
        <dbReference type="ChEBI" id="CHEBI:18420"/>
    </ligand>
</feature>
<dbReference type="EC" id="3.1.26.3" evidence="9"/>
<feature type="domain" description="DRBM" evidence="10">
    <location>
        <begin position="166"/>
        <end position="234"/>
    </location>
</feature>
<dbReference type="SMART" id="SM00535">
    <property type="entry name" value="RIBOc"/>
    <property type="match status" value="1"/>
</dbReference>
<evidence type="ECO:0000313" key="13">
    <source>
        <dbReference type="Proteomes" id="UP000003136"/>
    </source>
</evidence>
<dbReference type="InterPro" id="IPR036389">
    <property type="entry name" value="RNase_III_sf"/>
</dbReference>
<dbReference type="GO" id="GO:0004525">
    <property type="term" value="F:ribonuclease III activity"/>
    <property type="evidence" value="ECO:0007669"/>
    <property type="project" value="UniProtKB-UniRule"/>
</dbReference>
<dbReference type="GO" id="GO:0006364">
    <property type="term" value="P:rRNA processing"/>
    <property type="evidence" value="ECO:0007669"/>
    <property type="project" value="UniProtKB-UniRule"/>
</dbReference>